<feature type="region of interest" description="Disordered" evidence="1">
    <location>
        <begin position="220"/>
        <end position="245"/>
    </location>
</feature>
<dbReference type="InterPro" id="IPR009057">
    <property type="entry name" value="Homeodomain-like_sf"/>
</dbReference>
<dbReference type="STRING" id="52441.SAMN05216302_102015"/>
<name>A0A1I4DBI7_9PROT</name>
<evidence type="ECO:0000313" key="3">
    <source>
        <dbReference type="Proteomes" id="UP000199533"/>
    </source>
</evidence>
<reference evidence="3" key="1">
    <citation type="submission" date="2016-10" db="EMBL/GenBank/DDBJ databases">
        <authorList>
            <person name="Varghese N."/>
            <person name="Submissions S."/>
        </authorList>
    </citation>
    <scope>NUCLEOTIDE SEQUENCE [LARGE SCALE GENOMIC DNA]</scope>
    <source>
        <strain evidence="3">Nm69</strain>
    </source>
</reference>
<keyword evidence="3" id="KW-1185">Reference proteome</keyword>
<gene>
    <name evidence="2" type="ORF">SAMN05216302_102015</name>
</gene>
<proteinExistence type="predicted"/>
<evidence type="ECO:0000256" key="1">
    <source>
        <dbReference type="SAM" id="MobiDB-lite"/>
    </source>
</evidence>
<dbReference type="SUPFAM" id="SSF46689">
    <property type="entry name" value="Homeodomain-like"/>
    <property type="match status" value="1"/>
</dbReference>
<accession>A0A1I4DBI7</accession>
<dbReference type="Proteomes" id="UP000199533">
    <property type="component" value="Unassembled WGS sequence"/>
</dbReference>
<evidence type="ECO:0000313" key="2">
    <source>
        <dbReference type="EMBL" id="SFK90130.1"/>
    </source>
</evidence>
<dbReference type="EMBL" id="FOSP01000020">
    <property type="protein sequence ID" value="SFK90130.1"/>
    <property type="molecule type" value="Genomic_DNA"/>
</dbReference>
<dbReference type="RefSeq" id="WP_211753420.1">
    <property type="nucleotide sequence ID" value="NZ_FOSP01000020.1"/>
</dbReference>
<dbReference type="AlphaFoldDB" id="A0A1I4DBI7"/>
<sequence length="245" mass="27694">MTDYLDVREAIVDKAVAIAERSCWEAVRLFDIATELNITLNDIRLHFREKEDLIDAWFDRADACMLEVSEQSGFLSLDPSARLQKLVMAWLDAMAAHRKVTRQMIGAKLEPGHIHIQIPAIMRVSRTVQWMREAAQRDAAFFRRALEETALTTLYLATFTHWMFDESTNSHRTRTFLEQNLQLAEMLDHAVYGSTHTRSGGESGTKPAGETKLIPKMTAAHMDASKSTSIRSAESVAAETQIKPD</sequence>
<organism evidence="2 3">
    <name type="scientific">Nitrosomonas aestuarii</name>
    <dbReference type="NCBI Taxonomy" id="52441"/>
    <lineage>
        <taxon>Bacteria</taxon>
        <taxon>Pseudomonadati</taxon>
        <taxon>Pseudomonadota</taxon>
        <taxon>Betaproteobacteria</taxon>
        <taxon>Nitrosomonadales</taxon>
        <taxon>Nitrosomonadaceae</taxon>
        <taxon>Nitrosomonas</taxon>
    </lineage>
</organism>
<dbReference type="Gene3D" id="1.10.357.10">
    <property type="entry name" value="Tetracycline Repressor, domain 2"/>
    <property type="match status" value="1"/>
</dbReference>
<protein>
    <submittedName>
        <fullName evidence="2">Transcriptional regulator, TetR family</fullName>
    </submittedName>
</protein>
<dbReference type="InterPro" id="IPR036271">
    <property type="entry name" value="Tet_transcr_reg_TetR-rel_C_sf"/>
</dbReference>
<dbReference type="SUPFAM" id="SSF48498">
    <property type="entry name" value="Tetracyclin repressor-like, C-terminal domain"/>
    <property type="match status" value="1"/>
</dbReference>